<dbReference type="GO" id="GO:0022857">
    <property type="term" value="F:transmembrane transporter activity"/>
    <property type="evidence" value="ECO:0007669"/>
    <property type="project" value="InterPro"/>
</dbReference>
<evidence type="ECO:0000256" key="1">
    <source>
        <dbReference type="ARBA" id="ARBA00004651"/>
    </source>
</evidence>
<feature type="transmembrane region" description="Helical" evidence="5">
    <location>
        <begin position="178"/>
        <end position="196"/>
    </location>
</feature>
<keyword evidence="2 5" id="KW-0812">Transmembrane</keyword>
<dbReference type="Gene3D" id="1.20.1250.20">
    <property type="entry name" value="MFS general substrate transporter like domains"/>
    <property type="match status" value="2"/>
</dbReference>
<feature type="transmembrane region" description="Helical" evidence="5">
    <location>
        <begin position="54"/>
        <end position="77"/>
    </location>
</feature>
<dbReference type="PANTHER" id="PTHR23528:SF1">
    <property type="entry name" value="MAJOR FACILITATOR SUPERFAMILY (MFS) PROFILE DOMAIN-CONTAINING PROTEIN"/>
    <property type="match status" value="1"/>
</dbReference>
<evidence type="ECO:0000256" key="4">
    <source>
        <dbReference type="ARBA" id="ARBA00023136"/>
    </source>
</evidence>
<feature type="transmembrane region" description="Helical" evidence="5">
    <location>
        <begin position="149"/>
        <end position="172"/>
    </location>
</feature>
<keyword evidence="4 5" id="KW-0472">Membrane</keyword>
<name>A0A919SLM5_9ACTN</name>
<evidence type="ECO:0000256" key="5">
    <source>
        <dbReference type="SAM" id="Phobius"/>
    </source>
</evidence>
<dbReference type="PROSITE" id="PS50850">
    <property type="entry name" value="MFS"/>
    <property type="match status" value="1"/>
</dbReference>
<reference evidence="7" key="1">
    <citation type="submission" date="2021-03" db="EMBL/GenBank/DDBJ databases">
        <title>Whole genome shotgun sequence of Actinoplanes auranticolor NBRC 12245.</title>
        <authorList>
            <person name="Komaki H."/>
            <person name="Tamura T."/>
        </authorList>
    </citation>
    <scope>NUCLEOTIDE SEQUENCE</scope>
    <source>
        <strain evidence="7">NBRC 12245</strain>
    </source>
</reference>
<accession>A0A919SLM5</accession>
<feature type="transmembrane region" description="Helical" evidence="5">
    <location>
        <begin position="89"/>
        <end position="106"/>
    </location>
</feature>
<feature type="domain" description="Major facilitator superfamily (MFS) profile" evidence="6">
    <location>
        <begin position="228"/>
        <end position="411"/>
    </location>
</feature>
<feature type="transmembrane region" description="Helical" evidence="5">
    <location>
        <begin position="360"/>
        <end position="382"/>
    </location>
</feature>
<feature type="transmembrane region" description="Helical" evidence="5">
    <location>
        <begin position="230"/>
        <end position="254"/>
    </location>
</feature>
<dbReference type="SUPFAM" id="SSF103473">
    <property type="entry name" value="MFS general substrate transporter"/>
    <property type="match status" value="1"/>
</dbReference>
<sequence length="411" mass="42466">MTAPAAAVEPARVGAHWIGLLSLANLGLWMGYFGPLQVLLPNQAQDLAGIDKTTALGIITGAGALVAVLVGPIAGALSDATTARTGRRHTWIASGALLGCVGLALLSGQRTLIGLTLCWCVAQAGLNTLQAGLTAIVPDRTPVRQRGLVSGWVGLTQSIGVVIGVLLVTLVVSGTISGYLLIGGLVVLTALPFVLATPDPAVAAEAAPRVTLRGLAAVFRFSPRAHPDFAWAWATRFLVQLGNAMATLYLLYFLRDRVQHSSPEDGLLLLILVYTGTTVLTVVAGGIVSDRTGRRKPSVILSGYVMAAAAALLALWPTWTGALIAAAVLGLGFGVYLSVDQALITQVLPTAEDRARDLGIINIASSAPQVLGPALAFPIVAYLGGYPVLYLVVAAVTVLGSVLVTRIRSVD</sequence>
<dbReference type="CDD" id="cd06174">
    <property type="entry name" value="MFS"/>
    <property type="match status" value="1"/>
</dbReference>
<comment type="caution">
    <text evidence="7">The sequence shown here is derived from an EMBL/GenBank/DDBJ whole genome shotgun (WGS) entry which is preliminary data.</text>
</comment>
<dbReference type="AlphaFoldDB" id="A0A919SLM5"/>
<dbReference type="RefSeq" id="WP_212991740.1">
    <property type="nucleotide sequence ID" value="NZ_BAABEA010000006.1"/>
</dbReference>
<organism evidence="7 8">
    <name type="scientific">Actinoplanes auranticolor</name>
    <dbReference type="NCBI Taxonomy" id="47988"/>
    <lineage>
        <taxon>Bacteria</taxon>
        <taxon>Bacillati</taxon>
        <taxon>Actinomycetota</taxon>
        <taxon>Actinomycetes</taxon>
        <taxon>Micromonosporales</taxon>
        <taxon>Micromonosporaceae</taxon>
        <taxon>Actinoplanes</taxon>
    </lineage>
</organism>
<evidence type="ECO:0000256" key="3">
    <source>
        <dbReference type="ARBA" id="ARBA00022989"/>
    </source>
</evidence>
<dbReference type="InterPro" id="IPR036259">
    <property type="entry name" value="MFS_trans_sf"/>
</dbReference>
<evidence type="ECO:0000313" key="7">
    <source>
        <dbReference type="EMBL" id="GIM73896.1"/>
    </source>
</evidence>
<evidence type="ECO:0000256" key="2">
    <source>
        <dbReference type="ARBA" id="ARBA00022692"/>
    </source>
</evidence>
<proteinExistence type="predicted"/>
<dbReference type="GO" id="GO:0005886">
    <property type="term" value="C:plasma membrane"/>
    <property type="evidence" value="ECO:0007669"/>
    <property type="project" value="UniProtKB-SubCell"/>
</dbReference>
<dbReference type="Pfam" id="PF07690">
    <property type="entry name" value="MFS_1"/>
    <property type="match status" value="1"/>
</dbReference>
<feature type="transmembrane region" description="Helical" evidence="5">
    <location>
        <begin position="266"/>
        <end position="287"/>
    </location>
</feature>
<feature type="transmembrane region" description="Helical" evidence="5">
    <location>
        <begin position="388"/>
        <end position="407"/>
    </location>
</feature>
<protein>
    <submittedName>
        <fullName evidence="7">MFS transporter</fullName>
    </submittedName>
</protein>
<keyword evidence="3 5" id="KW-1133">Transmembrane helix</keyword>
<dbReference type="Proteomes" id="UP000681340">
    <property type="component" value="Unassembled WGS sequence"/>
</dbReference>
<dbReference type="InterPro" id="IPR011701">
    <property type="entry name" value="MFS"/>
</dbReference>
<feature type="transmembrane region" description="Helical" evidence="5">
    <location>
        <begin position="322"/>
        <end position="339"/>
    </location>
</feature>
<evidence type="ECO:0000259" key="6">
    <source>
        <dbReference type="PROSITE" id="PS50850"/>
    </source>
</evidence>
<keyword evidence="8" id="KW-1185">Reference proteome</keyword>
<comment type="subcellular location">
    <subcellularLocation>
        <location evidence="1">Cell membrane</location>
        <topology evidence="1">Multi-pass membrane protein</topology>
    </subcellularLocation>
</comment>
<gene>
    <name evidence="7" type="ORF">Aau02nite_58160</name>
</gene>
<feature type="transmembrane region" description="Helical" evidence="5">
    <location>
        <begin position="12"/>
        <end position="34"/>
    </location>
</feature>
<evidence type="ECO:0000313" key="8">
    <source>
        <dbReference type="Proteomes" id="UP000681340"/>
    </source>
</evidence>
<dbReference type="InterPro" id="IPR020846">
    <property type="entry name" value="MFS_dom"/>
</dbReference>
<dbReference type="EMBL" id="BOQL01000048">
    <property type="protein sequence ID" value="GIM73896.1"/>
    <property type="molecule type" value="Genomic_DNA"/>
</dbReference>
<dbReference type="PANTHER" id="PTHR23528">
    <property type="match status" value="1"/>
</dbReference>